<organism evidence="1">
    <name type="scientific">marine sediment metagenome</name>
    <dbReference type="NCBI Taxonomy" id="412755"/>
    <lineage>
        <taxon>unclassified sequences</taxon>
        <taxon>metagenomes</taxon>
        <taxon>ecological metagenomes</taxon>
    </lineage>
</organism>
<protein>
    <submittedName>
        <fullName evidence="1">Uncharacterized protein</fullName>
    </submittedName>
</protein>
<comment type="caution">
    <text evidence="1">The sequence shown here is derived from an EMBL/GenBank/DDBJ whole genome shotgun (WGS) entry which is preliminary data.</text>
</comment>
<dbReference type="EMBL" id="LAZR01012632">
    <property type="protein sequence ID" value="KKM25825.1"/>
    <property type="molecule type" value="Genomic_DNA"/>
</dbReference>
<proteinExistence type="predicted"/>
<gene>
    <name evidence="1" type="ORF">LCGC14_1591060</name>
</gene>
<dbReference type="AlphaFoldDB" id="A0A0F9LEC2"/>
<accession>A0A0F9LEC2</accession>
<evidence type="ECO:0000313" key="1">
    <source>
        <dbReference type="EMBL" id="KKM25825.1"/>
    </source>
</evidence>
<name>A0A0F9LEC2_9ZZZZ</name>
<reference evidence="1" key="1">
    <citation type="journal article" date="2015" name="Nature">
        <title>Complex archaea that bridge the gap between prokaryotes and eukaryotes.</title>
        <authorList>
            <person name="Spang A."/>
            <person name="Saw J.H."/>
            <person name="Jorgensen S.L."/>
            <person name="Zaremba-Niedzwiedzka K."/>
            <person name="Martijn J."/>
            <person name="Lind A.E."/>
            <person name="van Eijk R."/>
            <person name="Schleper C."/>
            <person name="Guy L."/>
            <person name="Ettema T.J."/>
        </authorList>
    </citation>
    <scope>NUCLEOTIDE SEQUENCE</scope>
</reference>
<sequence>MSDVLFYGEANGKRLFQSDTGHQDVDQAIAFLAESDPVAPAGVGGESIFTGLVCVFLHTMACTVVVTPIVDGVELETQSIVLGSEGTRTRVQVELGLSIPITHSAVERGRCAPQGTWFQVRLAITAIATGDLIVEGVALEQEVVTEGISTQAFTPA</sequence>